<dbReference type="InterPro" id="IPR020633">
    <property type="entry name" value="Thymidine_kinase_CS"/>
</dbReference>
<evidence type="ECO:0000256" key="2">
    <source>
        <dbReference type="ARBA" id="ARBA00012118"/>
    </source>
</evidence>
<feature type="binding site" evidence="8">
    <location>
        <position position="200"/>
    </location>
    <ligand>
        <name>Zn(2+)</name>
        <dbReference type="ChEBI" id="CHEBI:29105"/>
    </ligand>
</feature>
<keyword evidence="7 8" id="KW-0067">ATP-binding</keyword>
<comment type="similarity">
    <text evidence="1 8 12">Belongs to the thymidine kinase family.</text>
</comment>
<dbReference type="AlphaFoldDB" id="M9WCG1"/>
<protein>
    <recommendedName>
        <fullName evidence="2 8">Thymidine kinase</fullName>
        <ecNumber evidence="2 8">2.7.1.21</ecNumber>
    </recommendedName>
</protein>
<dbReference type="GO" id="GO:0005524">
    <property type="term" value="F:ATP binding"/>
    <property type="evidence" value="ECO:0007669"/>
    <property type="project" value="UniProtKB-UniRule"/>
</dbReference>
<dbReference type="SUPFAM" id="SSF52540">
    <property type="entry name" value="P-loop containing nucleoside triphosphate hydrolases"/>
    <property type="match status" value="1"/>
</dbReference>
<keyword evidence="6 8" id="KW-0418">Kinase</keyword>
<keyword evidence="8" id="KW-0963">Cytoplasm</keyword>
<name>M9WCG1_9MOLU</name>
<dbReference type="Gene3D" id="3.40.50.300">
    <property type="entry name" value="P-loop containing nucleotide triphosphate hydrolases"/>
    <property type="match status" value="1"/>
</dbReference>
<proteinExistence type="inferred from homology"/>
<evidence type="ECO:0000313" key="14">
    <source>
        <dbReference type="Proteomes" id="UP000012984"/>
    </source>
</evidence>
<dbReference type="PANTHER" id="PTHR11441:SF0">
    <property type="entry name" value="THYMIDINE KINASE, CYTOSOLIC"/>
    <property type="match status" value="1"/>
</dbReference>
<dbReference type="HOGENOM" id="CLU_064400_3_0_14"/>
<evidence type="ECO:0000256" key="12">
    <source>
        <dbReference type="RuleBase" id="RU004165"/>
    </source>
</evidence>
<dbReference type="EMBL" id="CP004357">
    <property type="protein sequence ID" value="AGJ90501.1"/>
    <property type="molecule type" value="Genomic_DNA"/>
</dbReference>
<evidence type="ECO:0000256" key="6">
    <source>
        <dbReference type="ARBA" id="ARBA00022777"/>
    </source>
</evidence>
<evidence type="ECO:0000256" key="7">
    <source>
        <dbReference type="ARBA" id="ARBA00022840"/>
    </source>
</evidence>
<dbReference type="PATRIC" id="fig|1292033.3.peg.45"/>
<dbReference type="HAMAP" id="MF_00124">
    <property type="entry name" value="Thymidine_kinase"/>
    <property type="match status" value="1"/>
</dbReference>
<organism evidence="13 14">
    <name type="scientific">Mycoplasma putrefaciens Mput9231</name>
    <dbReference type="NCBI Taxonomy" id="1292033"/>
    <lineage>
        <taxon>Bacteria</taxon>
        <taxon>Bacillati</taxon>
        <taxon>Mycoplasmatota</taxon>
        <taxon>Mollicutes</taxon>
        <taxon>Mycoplasmataceae</taxon>
        <taxon>Mycoplasma</taxon>
    </lineage>
</organism>
<reference evidence="13 14" key="1">
    <citation type="journal article" date="2013" name="Genome Announc.">
        <title>Complete Genome Sequence of Mycoplasma putrefaciens Strain 9231, One of the Agents of Contagious Agalactia in Goats.</title>
        <authorList>
            <person name="Dupuy V."/>
            <person name="Sirand-Pugnet P."/>
            <person name="Baranowski E."/>
            <person name="Barre A."/>
            <person name="Breton M."/>
            <person name="Couture C."/>
            <person name="Dordet-Frisoni E."/>
            <person name="Gaurivaud P."/>
            <person name="Jacob D."/>
            <person name="Lemaitre C."/>
            <person name="Manso-Silvan L."/>
            <person name="Nikolski M."/>
            <person name="Nouvel L.X."/>
            <person name="Poumarat F."/>
            <person name="Tardy F."/>
            <person name="Thebault P."/>
            <person name="Theil S."/>
            <person name="Citti C."/>
            <person name="Blanchard A."/>
            <person name="Thiaucourt F."/>
        </authorList>
    </citation>
    <scope>NUCLEOTIDE SEQUENCE [LARGE SCALE GENOMIC DNA]</scope>
    <source>
        <strain evidence="13">Mput9231</strain>
    </source>
</reference>
<keyword evidence="14" id="KW-1185">Reference proteome</keyword>
<evidence type="ECO:0000256" key="3">
    <source>
        <dbReference type="ARBA" id="ARBA00022634"/>
    </source>
</evidence>
<keyword evidence="4 8" id="KW-0808">Transferase</keyword>
<keyword evidence="8" id="KW-0479">Metal-binding</keyword>
<dbReference type="EC" id="2.7.1.21" evidence="2 8"/>
<dbReference type="SUPFAM" id="SSF57716">
    <property type="entry name" value="Glucocorticoid receptor-like (DNA-binding domain)"/>
    <property type="match status" value="1"/>
</dbReference>
<dbReference type="OrthoDB" id="9781579at2"/>
<evidence type="ECO:0000256" key="10">
    <source>
        <dbReference type="PIRSR" id="PIRSR035805-2"/>
    </source>
</evidence>
<dbReference type="InterPro" id="IPR027417">
    <property type="entry name" value="P-loop_NTPase"/>
</dbReference>
<keyword evidence="8" id="KW-0862">Zinc</keyword>
<dbReference type="PROSITE" id="PS00603">
    <property type="entry name" value="TK_CELLULAR_TYPE"/>
    <property type="match status" value="1"/>
</dbReference>
<dbReference type="Proteomes" id="UP000012984">
    <property type="component" value="Chromosome"/>
</dbReference>
<feature type="binding site" evidence="10">
    <location>
        <position position="193"/>
    </location>
    <ligand>
        <name>substrate</name>
    </ligand>
</feature>
<evidence type="ECO:0000256" key="5">
    <source>
        <dbReference type="ARBA" id="ARBA00022741"/>
    </source>
</evidence>
<feature type="binding site" evidence="8">
    <location>
        <position position="162"/>
    </location>
    <ligand>
        <name>Zn(2+)</name>
        <dbReference type="ChEBI" id="CHEBI:29105"/>
    </ligand>
</feature>
<keyword evidence="3 8" id="KW-0237">DNA synthesis</keyword>
<accession>M9WCG1</accession>
<feature type="binding site" evidence="8">
    <location>
        <begin position="102"/>
        <end position="105"/>
    </location>
    <ligand>
        <name>ATP</name>
        <dbReference type="ChEBI" id="CHEBI:30616"/>
    </ligand>
</feature>
<feature type="active site" description="Proton acceptor" evidence="8 9">
    <location>
        <position position="103"/>
    </location>
</feature>
<dbReference type="RefSeq" id="WP_015587169.1">
    <property type="nucleotide sequence ID" value="NC_021083.1"/>
</dbReference>
<evidence type="ECO:0000256" key="8">
    <source>
        <dbReference type="HAMAP-Rule" id="MF_00124"/>
    </source>
</evidence>
<dbReference type="GO" id="GO:0071897">
    <property type="term" value="P:DNA biosynthetic process"/>
    <property type="evidence" value="ECO:0007669"/>
    <property type="project" value="UniProtKB-KW"/>
</dbReference>
<sequence length="208" mass="23646">MNDIDETEMSCSNNKMGWIELITGCMFAGKTEEFIRRIRVLSYAKKKVVVFKPGIDQRYSKHHVASHSGTMLDSYIVQNSSDIRKIIDNENLTKIVDVVGIDEVQFLDEDVVELIDQLADQGIIVIVNGLDKDFRSKPFKNVDKLLALAEFVTKLRARCHICGNFANRSQRIVDGEPAKWDSPLILVDGTESYEARCRSCYVLPKKED</sequence>
<evidence type="ECO:0000256" key="9">
    <source>
        <dbReference type="PIRSR" id="PIRSR035805-1"/>
    </source>
</evidence>
<keyword evidence="5 8" id="KW-0547">Nucleotide-binding</keyword>
<dbReference type="InterPro" id="IPR001267">
    <property type="entry name" value="Thymidine_kinase"/>
</dbReference>
<gene>
    <name evidence="8 13" type="primary">tdk</name>
    <name evidence="13" type="ORF">MPUT9231_0450</name>
</gene>
<evidence type="ECO:0000256" key="1">
    <source>
        <dbReference type="ARBA" id="ARBA00007587"/>
    </source>
</evidence>
<dbReference type="KEGG" id="mput:MPUT9231_0450"/>
<evidence type="ECO:0000256" key="11">
    <source>
        <dbReference type="RuleBase" id="RU000544"/>
    </source>
</evidence>
<dbReference type="GO" id="GO:0004797">
    <property type="term" value="F:thymidine kinase activity"/>
    <property type="evidence" value="ECO:0007669"/>
    <property type="project" value="UniProtKB-UniRule"/>
</dbReference>
<evidence type="ECO:0000256" key="4">
    <source>
        <dbReference type="ARBA" id="ARBA00022679"/>
    </source>
</evidence>
<dbReference type="GO" id="GO:0005737">
    <property type="term" value="C:cytoplasm"/>
    <property type="evidence" value="ECO:0007669"/>
    <property type="project" value="UniProtKB-SubCell"/>
</dbReference>
<dbReference type="GO" id="GO:0046104">
    <property type="term" value="P:thymidine metabolic process"/>
    <property type="evidence" value="ECO:0007669"/>
    <property type="project" value="TreeGrafter"/>
</dbReference>
<dbReference type="eggNOG" id="COG1435">
    <property type="taxonomic scope" value="Bacteria"/>
</dbReference>
<feature type="binding site" evidence="8">
    <location>
        <begin position="24"/>
        <end position="31"/>
    </location>
    <ligand>
        <name>ATP</name>
        <dbReference type="ChEBI" id="CHEBI:30616"/>
    </ligand>
</feature>
<comment type="subcellular location">
    <subcellularLocation>
        <location evidence="8">Cytoplasm</location>
    </subcellularLocation>
</comment>
<dbReference type="Pfam" id="PF00265">
    <property type="entry name" value="TK"/>
    <property type="match status" value="1"/>
</dbReference>
<dbReference type="PANTHER" id="PTHR11441">
    <property type="entry name" value="THYMIDINE KINASE"/>
    <property type="match status" value="1"/>
</dbReference>
<dbReference type="GO" id="GO:0008270">
    <property type="term" value="F:zinc ion binding"/>
    <property type="evidence" value="ECO:0007669"/>
    <property type="project" value="UniProtKB-UniRule"/>
</dbReference>
<feature type="binding site" evidence="8">
    <location>
        <position position="197"/>
    </location>
    <ligand>
        <name>Zn(2+)</name>
        <dbReference type="ChEBI" id="CHEBI:29105"/>
    </ligand>
</feature>
<evidence type="ECO:0000313" key="13">
    <source>
        <dbReference type="EMBL" id="AGJ90501.1"/>
    </source>
</evidence>
<comment type="catalytic activity">
    <reaction evidence="8 11">
        <text>thymidine + ATP = dTMP + ADP + H(+)</text>
        <dbReference type="Rhea" id="RHEA:19129"/>
        <dbReference type="ChEBI" id="CHEBI:15378"/>
        <dbReference type="ChEBI" id="CHEBI:17748"/>
        <dbReference type="ChEBI" id="CHEBI:30616"/>
        <dbReference type="ChEBI" id="CHEBI:63528"/>
        <dbReference type="ChEBI" id="CHEBI:456216"/>
        <dbReference type="EC" id="2.7.1.21"/>
    </reaction>
</comment>
<feature type="binding site" evidence="8">
    <location>
        <position position="159"/>
    </location>
    <ligand>
        <name>Zn(2+)</name>
        <dbReference type="ChEBI" id="CHEBI:29105"/>
    </ligand>
</feature>
<dbReference type="Gene3D" id="3.30.60.20">
    <property type="match status" value="1"/>
</dbReference>
<dbReference type="NCBIfam" id="NF003296">
    <property type="entry name" value="PRK04296.1-1"/>
    <property type="match status" value="1"/>
</dbReference>
<comment type="subunit">
    <text evidence="8">Homotetramer.</text>
</comment>
<dbReference type="PIRSF" id="PIRSF035805">
    <property type="entry name" value="TK_cell"/>
    <property type="match status" value="1"/>
</dbReference>